<dbReference type="EMBL" id="BOPH01000034">
    <property type="protein sequence ID" value="GIJ67906.1"/>
    <property type="molecule type" value="Genomic_DNA"/>
</dbReference>
<evidence type="ECO:0000256" key="4">
    <source>
        <dbReference type="ARBA" id="ARBA00022825"/>
    </source>
</evidence>
<reference evidence="9" key="1">
    <citation type="submission" date="2021-01" db="EMBL/GenBank/DDBJ databases">
        <title>Whole genome shotgun sequence of Virgisporangium ochraceum NBRC 16418.</title>
        <authorList>
            <person name="Komaki H."/>
            <person name="Tamura T."/>
        </authorList>
    </citation>
    <scope>NUCLEOTIDE SEQUENCE</scope>
    <source>
        <strain evidence="9">NBRC 16418</strain>
    </source>
</reference>
<organism evidence="9 10">
    <name type="scientific">Virgisporangium ochraceum</name>
    <dbReference type="NCBI Taxonomy" id="65505"/>
    <lineage>
        <taxon>Bacteria</taxon>
        <taxon>Bacillati</taxon>
        <taxon>Actinomycetota</taxon>
        <taxon>Actinomycetes</taxon>
        <taxon>Micromonosporales</taxon>
        <taxon>Micromonosporaceae</taxon>
        <taxon>Virgisporangium</taxon>
    </lineage>
</organism>
<evidence type="ECO:0000256" key="1">
    <source>
        <dbReference type="ARBA" id="ARBA00011073"/>
    </source>
</evidence>
<evidence type="ECO:0000256" key="3">
    <source>
        <dbReference type="ARBA" id="ARBA00022801"/>
    </source>
</evidence>
<evidence type="ECO:0000256" key="6">
    <source>
        <dbReference type="PROSITE-ProRule" id="PRU01240"/>
    </source>
</evidence>
<dbReference type="SUPFAM" id="SSF52743">
    <property type="entry name" value="Subtilisin-like"/>
    <property type="match status" value="1"/>
</dbReference>
<dbReference type="InterPro" id="IPR015500">
    <property type="entry name" value="Peptidase_S8_subtilisin-rel"/>
</dbReference>
<accession>A0A8J3ZQH1</accession>
<dbReference type="GO" id="GO:0006508">
    <property type="term" value="P:proteolysis"/>
    <property type="evidence" value="ECO:0007669"/>
    <property type="project" value="UniProtKB-KW"/>
</dbReference>
<dbReference type="InterPro" id="IPR050131">
    <property type="entry name" value="Peptidase_S8_subtilisin-like"/>
</dbReference>
<dbReference type="PANTHER" id="PTHR43806">
    <property type="entry name" value="PEPTIDASE S8"/>
    <property type="match status" value="1"/>
</dbReference>
<keyword evidence="4 6" id="KW-0720">Serine protease</keyword>
<feature type="compositionally biased region" description="Pro residues" evidence="7">
    <location>
        <begin position="20"/>
        <end position="29"/>
    </location>
</feature>
<name>A0A8J3ZQH1_9ACTN</name>
<evidence type="ECO:0000256" key="2">
    <source>
        <dbReference type="ARBA" id="ARBA00022670"/>
    </source>
</evidence>
<sequence length="1112" mass="113399">MAVVAVVATAGGPAGADPGGGPPPDPPAAASPAATAAAPSAAVPAGRTYRVTLLTGDVVTVTGRGSGCATVSVQPVAKSGVLTRHCGPDGHVSVVPSSLAPLVGRVLDPALFDVTALVLDGYDDASTAGLPVIVRSATGANRSAADPITRGLTATRTLPSIAAVAGRVTRGGGSDLLRALGDPAARTRSGGATTKVWLDRRVRVTAVPERLDANLRQVSAPRAWAAGFTGAGTRVAVLDTGADFSHPDLAGRVVERADFSVVGGDAVDRNGHGTHVAATVAGSGAASGGARRGVAPDASLVVAKVLDDEGFGTDSQVIAGMEWAAARADVVNMSLGGNQASDGTDPVSQALDALTAQTGALFVVAAGNAGPADGTIAAPAAAATALTVGAVDGSDTVAGFSSRGPVRTTMAAKPEIVAPGVDIVSARAAGTTLGQPIDARYVTASGTSMATPHVSGAAALLAGRHPDWSPGQLKAALVGAADAARTTDAYTVGAGRLDAAAALDGVVAGRAVVNLTSTGTDLSWTNTATRPAEVTLDVAVTDHSGRSVPPAPARLSTTRLSLAAGATGTATLTVDRSGAPGLYTALVTARGAGGAVLARTPVTFRIEAPAHDLTLVTAPIPGGPPVEDLWLFVRVVNLDDPAVFAATVYGVPGETRTLRVPAGRYSVMASYGSRTGGPGDAAALVGDPDVQVGAAATVSLDPAPARPVKSTVDGVATGASAVGVTFLQTGRRGPGWSDFAFAWGEAARTWNVSVAPNDGAAVGSFRAVASFGLRASDSFYDVLHTYPSGIPADPTHHVTAVERAAMGRVDQSFHRIGTPTRHKRSALSPEGVFLAEGFTDDVPETRTDYVTPGFLWKDSAFYADGTVTQPGFRMVGAGSRESMTWARQPLRSDWYDDPARSTSECTPWTPVRTRGTITVEVVTLTDRHQRFDCLTGWDPPGMTRSLRLYRNGSLVGSVPRNWADFTVPAGPGDFRLAFDVEPGPTIGAPTRISSEWTFRSTAPEGTGSRPLPLLSVDYELPLDAANRPIAGRQALFDVRQAHGVATQRVTSFQVWTSVDDGATWTRVRVDRVGDRFRAQLPELAAGQAMSLRVDASGSAGSRIAQTVIAAYR</sequence>
<dbReference type="AlphaFoldDB" id="A0A8J3ZQH1"/>
<dbReference type="PROSITE" id="PS51892">
    <property type="entry name" value="SUBTILASE"/>
    <property type="match status" value="1"/>
</dbReference>
<evidence type="ECO:0000256" key="7">
    <source>
        <dbReference type="SAM" id="MobiDB-lite"/>
    </source>
</evidence>
<feature type="active site" description="Charge relay system" evidence="5 6">
    <location>
        <position position="272"/>
    </location>
</feature>
<keyword evidence="10" id="KW-1185">Reference proteome</keyword>
<evidence type="ECO:0000313" key="10">
    <source>
        <dbReference type="Proteomes" id="UP000635606"/>
    </source>
</evidence>
<evidence type="ECO:0000259" key="8">
    <source>
        <dbReference type="Pfam" id="PF00082"/>
    </source>
</evidence>
<feature type="region of interest" description="Disordered" evidence="7">
    <location>
        <begin position="11"/>
        <end position="32"/>
    </location>
</feature>
<evidence type="ECO:0000313" key="9">
    <source>
        <dbReference type="EMBL" id="GIJ67906.1"/>
    </source>
</evidence>
<dbReference type="GO" id="GO:0004252">
    <property type="term" value="F:serine-type endopeptidase activity"/>
    <property type="evidence" value="ECO:0007669"/>
    <property type="project" value="UniProtKB-UniRule"/>
</dbReference>
<evidence type="ECO:0000256" key="5">
    <source>
        <dbReference type="PIRSR" id="PIRSR615500-1"/>
    </source>
</evidence>
<comment type="similarity">
    <text evidence="1 6">Belongs to the peptidase S8 family.</text>
</comment>
<feature type="active site" description="Charge relay system" evidence="5 6">
    <location>
        <position position="239"/>
    </location>
</feature>
<comment type="caution">
    <text evidence="9">The sequence shown here is derived from an EMBL/GenBank/DDBJ whole genome shotgun (WGS) entry which is preliminary data.</text>
</comment>
<dbReference type="PROSITE" id="PS00138">
    <property type="entry name" value="SUBTILASE_SER"/>
    <property type="match status" value="1"/>
</dbReference>
<feature type="domain" description="Peptidase S8/S53" evidence="8">
    <location>
        <begin position="230"/>
        <end position="495"/>
    </location>
</feature>
<dbReference type="InterPro" id="IPR036852">
    <property type="entry name" value="Peptidase_S8/S53_dom_sf"/>
</dbReference>
<dbReference type="InterPro" id="IPR000209">
    <property type="entry name" value="Peptidase_S8/S53_dom"/>
</dbReference>
<dbReference type="Pfam" id="PF00082">
    <property type="entry name" value="Peptidase_S8"/>
    <property type="match status" value="1"/>
</dbReference>
<dbReference type="PANTHER" id="PTHR43806:SF65">
    <property type="entry name" value="SERINE PROTEASE APRX"/>
    <property type="match status" value="1"/>
</dbReference>
<proteinExistence type="inferred from homology"/>
<keyword evidence="3 6" id="KW-0378">Hydrolase</keyword>
<dbReference type="PRINTS" id="PR00723">
    <property type="entry name" value="SUBTILISIN"/>
</dbReference>
<gene>
    <name evidence="9" type="ORF">Voc01_028230</name>
</gene>
<dbReference type="InterPro" id="IPR023828">
    <property type="entry name" value="Peptidase_S8_Ser-AS"/>
</dbReference>
<feature type="active site" description="Charge relay system" evidence="5 6">
    <location>
        <position position="448"/>
    </location>
</feature>
<keyword evidence="2 6" id="KW-0645">Protease</keyword>
<dbReference type="Gene3D" id="3.40.50.200">
    <property type="entry name" value="Peptidase S8/S53 domain"/>
    <property type="match status" value="1"/>
</dbReference>
<dbReference type="Proteomes" id="UP000635606">
    <property type="component" value="Unassembled WGS sequence"/>
</dbReference>
<protein>
    <recommendedName>
        <fullName evidence="8">Peptidase S8/S53 domain-containing protein</fullName>
    </recommendedName>
</protein>